<protein>
    <recommendedName>
        <fullName evidence="2">Small acid-soluble spore protein O</fullName>
    </recommendedName>
</protein>
<dbReference type="OrthoDB" id="2940345at2"/>
<accession>A0A6A8DV02</accession>
<dbReference type="GO" id="GO:0030435">
    <property type="term" value="P:sporulation resulting in formation of a cellular spore"/>
    <property type="evidence" value="ECO:0007669"/>
    <property type="project" value="UniProtKB-KW"/>
</dbReference>
<evidence type="ECO:0000313" key="4">
    <source>
        <dbReference type="EMBL" id="MRH45032.1"/>
    </source>
</evidence>
<dbReference type="NCBIfam" id="TIGR02864">
    <property type="entry name" value="spore_sspO"/>
    <property type="match status" value="1"/>
</dbReference>
<comment type="caution">
    <text evidence="4">The sequence shown here is derived from an EMBL/GenBank/DDBJ whole genome shotgun (WGS) entry which is preliminary data.</text>
</comment>
<dbReference type="InterPro" id="IPR012613">
    <property type="entry name" value="SASP_SspO"/>
</dbReference>
<keyword evidence="5" id="KW-1185">Reference proteome</keyword>
<keyword evidence="1" id="KW-0749">Sporulation</keyword>
<dbReference type="GO" id="GO:0042601">
    <property type="term" value="C:endospore-forming forespore"/>
    <property type="evidence" value="ECO:0007669"/>
    <property type="project" value="InterPro"/>
</dbReference>
<evidence type="ECO:0000256" key="2">
    <source>
        <dbReference type="NCBIfam" id="TIGR02864"/>
    </source>
</evidence>
<proteinExistence type="predicted"/>
<feature type="region of interest" description="Disordered" evidence="3">
    <location>
        <begin position="1"/>
        <end position="52"/>
    </location>
</feature>
<evidence type="ECO:0000256" key="1">
    <source>
        <dbReference type="ARBA" id="ARBA00022969"/>
    </source>
</evidence>
<dbReference type="Pfam" id="PF08175">
    <property type="entry name" value="SspO"/>
    <property type="match status" value="1"/>
</dbReference>
<dbReference type="Proteomes" id="UP000799092">
    <property type="component" value="Unassembled WGS sequence"/>
</dbReference>
<dbReference type="GO" id="GO:0030436">
    <property type="term" value="P:asexual sporulation"/>
    <property type="evidence" value="ECO:0007669"/>
    <property type="project" value="UniProtKB-UniRule"/>
</dbReference>
<evidence type="ECO:0000313" key="5">
    <source>
        <dbReference type="Proteomes" id="UP000799092"/>
    </source>
</evidence>
<sequence>MGKDIKNKKLNAGPSDEQAIKGELSKKFDHEFANEPLTTNEKHFNKKTKKRQ</sequence>
<dbReference type="EMBL" id="WJNG01000023">
    <property type="protein sequence ID" value="MRH45032.1"/>
    <property type="molecule type" value="Genomic_DNA"/>
</dbReference>
<feature type="compositionally biased region" description="Basic and acidic residues" evidence="3">
    <location>
        <begin position="18"/>
        <end position="33"/>
    </location>
</feature>
<organism evidence="4 5">
    <name type="scientific">Aquibacillus halophilus</name>
    <dbReference type="NCBI Taxonomy" id="930132"/>
    <lineage>
        <taxon>Bacteria</taxon>
        <taxon>Bacillati</taxon>
        <taxon>Bacillota</taxon>
        <taxon>Bacilli</taxon>
        <taxon>Bacillales</taxon>
        <taxon>Bacillaceae</taxon>
        <taxon>Aquibacillus</taxon>
    </lineage>
</organism>
<reference evidence="4" key="1">
    <citation type="submission" date="2019-11" db="EMBL/GenBank/DDBJ databases">
        <authorList>
            <person name="Li J."/>
        </authorList>
    </citation>
    <scope>NUCLEOTIDE SEQUENCE</scope>
    <source>
        <strain evidence="4">B6B</strain>
    </source>
</reference>
<dbReference type="RefSeq" id="WP_153738629.1">
    <property type="nucleotide sequence ID" value="NZ_WJNG01000023.1"/>
</dbReference>
<name>A0A6A8DV02_9BACI</name>
<gene>
    <name evidence="4" type="primary">sspO</name>
    <name evidence="4" type="ORF">GH741_20525</name>
</gene>
<dbReference type="AlphaFoldDB" id="A0A6A8DV02"/>
<evidence type="ECO:0000256" key="3">
    <source>
        <dbReference type="SAM" id="MobiDB-lite"/>
    </source>
</evidence>